<evidence type="ECO:0000313" key="1">
    <source>
        <dbReference type="EMBL" id="KAF2770823.1"/>
    </source>
</evidence>
<sequence length="257" mass="28368">IELLQASVDPEGQDSCFRFLVDGKTIKYLTIAPGMLAPEEMAFLPTLLAFLPPFPPGDRNEARVSLDSKTGRPHFESWTKRDLPGITSIWHADQFDYLQLHIGETLRSAVYSAVITPTTQGVVKFAIFDWEIDAIDHETTAYKLIDGQDIGPAFRGHVTEHGRVIGFLMDKVVNARRGGPEDLEVCQAVLARLHALGLKHGDVNRHNFLIHDGRATMIAFEGTRRCEDPAELSEEMSSMAQQLSDESGLGGVVTLVS</sequence>
<gene>
    <name evidence="1" type="ORF">EJ03DRAFT_269726</name>
</gene>
<accession>A0A6G1LD08</accession>
<reference evidence="1" key="1">
    <citation type="journal article" date="2020" name="Stud. Mycol.">
        <title>101 Dothideomycetes genomes: a test case for predicting lifestyles and emergence of pathogens.</title>
        <authorList>
            <person name="Haridas S."/>
            <person name="Albert R."/>
            <person name="Binder M."/>
            <person name="Bloem J."/>
            <person name="Labutti K."/>
            <person name="Salamov A."/>
            <person name="Andreopoulos B."/>
            <person name="Baker S."/>
            <person name="Barry K."/>
            <person name="Bills G."/>
            <person name="Bluhm B."/>
            <person name="Cannon C."/>
            <person name="Castanera R."/>
            <person name="Culley D."/>
            <person name="Daum C."/>
            <person name="Ezra D."/>
            <person name="Gonzalez J."/>
            <person name="Henrissat B."/>
            <person name="Kuo A."/>
            <person name="Liang C."/>
            <person name="Lipzen A."/>
            <person name="Lutzoni F."/>
            <person name="Magnuson J."/>
            <person name="Mondo S."/>
            <person name="Nolan M."/>
            <person name="Ohm R."/>
            <person name="Pangilinan J."/>
            <person name="Park H.-J."/>
            <person name="Ramirez L."/>
            <person name="Alfaro M."/>
            <person name="Sun H."/>
            <person name="Tritt A."/>
            <person name="Yoshinaga Y."/>
            <person name="Zwiers L.-H."/>
            <person name="Turgeon B."/>
            <person name="Goodwin S."/>
            <person name="Spatafora J."/>
            <person name="Crous P."/>
            <person name="Grigoriev I."/>
        </authorList>
    </citation>
    <scope>NUCLEOTIDE SEQUENCE</scope>
    <source>
        <strain evidence="1">CBS 116005</strain>
    </source>
</reference>
<dbReference type="Proteomes" id="UP000799436">
    <property type="component" value="Unassembled WGS sequence"/>
</dbReference>
<dbReference type="InterPro" id="IPR011009">
    <property type="entry name" value="Kinase-like_dom_sf"/>
</dbReference>
<dbReference type="OrthoDB" id="2687876at2759"/>
<feature type="non-terminal residue" evidence="1">
    <location>
        <position position="1"/>
    </location>
</feature>
<dbReference type="EMBL" id="ML995823">
    <property type="protein sequence ID" value="KAF2770823.1"/>
    <property type="molecule type" value="Genomic_DNA"/>
</dbReference>
<dbReference type="AlphaFoldDB" id="A0A6G1LD08"/>
<proteinExistence type="predicted"/>
<evidence type="ECO:0000313" key="2">
    <source>
        <dbReference type="Proteomes" id="UP000799436"/>
    </source>
</evidence>
<name>A0A6G1LD08_9PEZI</name>
<protein>
    <submittedName>
        <fullName evidence="1">Alpha-galactosidase A</fullName>
    </submittedName>
</protein>
<dbReference type="SUPFAM" id="SSF56112">
    <property type="entry name" value="Protein kinase-like (PK-like)"/>
    <property type="match status" value="1"/>
</dbReference>
<organism evidence="1 2">
    <name type="scientific">Teratosphaeria nubilosa</name>
    <dbReference type="NCBI Taxonomy" id="161662"/>
    <lineage>
        <taxon>Eukaryota</taxon>
        <taxon>Fungi</taxon>
        <taxon>Dikarya</taxon>
        <taxon>Ascomycota</taxon>
        <taxon>Pezizomycotina</taxon>
        <taxon>Dothideomycetes</taxon>
        <taxon>Dothideomycetidae</taxon>
        <taxon>Mycosphaerellales</taxon>
        <taxon>Teratosphaeriaceae</taxon>
        <taxon>Teratosphaeria</taxon>
    </lineage>
</organism>
<keyword evidence="2" id="KW-1185">Reference proteome</keyword>